<evidence type="ECO:0000313" key="1">
    <source>
        <dbReference type="EMBL" id="SNT30927.1"/>
    </source>
</evidence>
<accession>A0A239LJS2</accession>
<dbReference type="RefSeq" id="WP_089401512.1">
    <property type="nucleotide sequence ID" value="NZ_FZOT01000024.1"/>
</dbReference>
<keyword evidence="2" id="KW-1185">Reference proteome</keyword>
<gene>
    <name evidence="1" type="ORF">SAMN06265795_12412</name>
</gene>
<dbReference type="Proteomes" id="UP000198284">
    <property type="component" value="Unassembled WGS sequence"/>
</dbReference>
<reference evidence="1 2" key="1">
    <citation type="submission" date="2017-06" db="EMBL/GenBank/DDBJ databases">
        <authorList>
            <person name="Kim H.J."/>
            <person name="Triplett B.A."/>
        </authorList>
    </citation>
    <scope>NUCLEOTIDE SEQUENCE [LARGE SCALE GENOMIC DNA]</scope>
    <source>
        <strain evidence="1 2">U15</strain>
    </source>
</reference>
<protein>
    <submittedName>
        <fullName evidence="1">Uncharacterized protein</fullName>
    </submittedName>
</protein>
<dbReference type="AlphaFoldDB" id="A0A239LJS2"/>
<sequence>MTTLITADCLRGLVAVADWIWPLPMIAPERPVALHVLVRQYLPEAGALASLLAYFDDSDAQDRQAIAEELQQLCADGMGDDDAAQLLGAWLARQAIKQARDACRPQ</sequence>
<evidence type="ECO:0000313" key="2">
    <source>
        <dbReference type="Proteomes" id="UP000198284"/>
    </source>
</evidence>
<dbReference type="EMBL" id="FZOT01000024">
    <property type="protein sequence ID" value="SNT30927.1"/>
    <property type="molecule type" value="Genomic_DNA"/>
</dbReference>
<name>A0A239LJS2_9BURK</name>
<proteinExistence type="predicted"/>
<organism evidence="1 2">
    <name type="scientific">Noviherbaspirillum humi</name>
    <dbReference type="NCBI Taxonomy" id="1688639"/>
    <lineage>
        <taxon>Bacteria</taxon>
        <taxon>Pseudomonadati</taxon>
        <taxon>Pseudomonadota</taxon>
        <taxon>Betaproteobacteria</taxon>
        <taxon>Burkholderiales</taxon>
        <taxon>Oxalobacteraceae</taxon>
        <taxon>Noviherbaspirillum</taxon>
    </lineage>
</organism>